<dbReference type="GO" id="GO:0003677">
    <property type="term" value="F:DNA binding"/>
    <property type="evidence" value="ECO:0007669"/>
    <property type="project" value="UniProtKB-KW"/>
</dbReference>
<sequence length="316" mass="32851">MTFEQLRIFLEVAEREHLTRAAEALRLTPSAVSASIRALEGSYGVELFHRVGRGIELSEAGRLFLPEARSVLARASGAEALLSDLGGLRRGRLALQASQTIASHFLPPFMIRFREAHPGVALELVIGNTETVAAAVIGGEADLGFVEGPVSSPLLAAPVVAEDRLVIVVAPDHPLAAAEAVEAGDLAAARWILREPGSGTRASFAAGLREAGIPIEALDVVLTLPSNEAVLAAVASGGYATAISRSAAAAMIGAGALALVAHALPPRAFRMLRHKERHRTAAAFAFEALVASGQSARAATASTSTRNSGRVKPETM</sequence>
<accession>A0ABU0M9N1</accession>
<dbReference type="PROSITE" id="PS50931">
    <property type="entry name" value="HTH_LYSR"/>
    <property type="match status" value="1"/>
</dbReference>
<comment type="similarity">
    <text evidence="1">Belongs to the LysR transcriptional regulatory family.</text>
</comment>
<evidence type="ECO:0000256" key="2">
    <source>
        <dbReference type="ARBA" id="ARBA00023015"/>
    </source>
</evidence>
<proteinExistence type="inferred from homology"/>
<keyword evidence="3 7" id="KW-0238">DNA-binding</keyword>
<evidence type="ECO:0000256" key="4">
    <source>
        <dbReference type="ARBA" id="ARBA00023163"/>
    </source>
</evidence>
<dbReference type="Gene3D" id="1.10.10.10">
    <property type="entry name" value="Winged helix-like DNA-binding domain superfamily/Winged helix DNA-binding domain"/>
    <property type="match status" value="1"/>
</dbReference>
<dbReference type="PANTHER" id="PTHR30126">
    <property type="entry name" value="HTH-TYPE TRANSCRIPTIONAL REGULATOR"/>
    <property type="match status" value="1"/>
</dbReference>
<dbReference type="Gene3D" id="3.40.190.290">
    <property type="match status" value="1"/>
</dbReference>
<comment type="caution">
    <text evidence="7">The sequence shown here is derived from an EMBL/GenBank/DDBJ whole genome shotgun (WGS) entry which is preliminary data.</text>
</comment>
<evidence type="ECO:0000256" key="1">
    <source>
        <dbReference type="ARBA" id="ARBA00009437"/>
    </source>
</evidence>
<feature type="domain" description="HTH lysR-type" evidence="6">
    <location>
        <begin position="1"/>
        <end position="58"/>
    </location>
</feature>
<dbReference type="PANTHER" id="PTHR30126:SF39">
    <property type="entry name" value="HTH-TYPE TRANSCRIPTIONAL REGULATOR CYSL"/>
    <property type="match status" value="1"/>
</dbReference>
<dbReference type="Pfam" id="PF00126">
    <property type="entry name" value="HTH_1"/>
    <property type="match status" value="1"/>
</dbReference>
<dbReference type="PRINTS" id="PR00039">
    <property type="entry name" value="HTHLYSR"/>
</dbReference>
<feature type="region of interest" description="Disordered" evidence="5">
    <location>
        <begin position="297"/>
        <end position="316"/>
    </location>
</feature>
<organism evidence="7 8">
    <name type="scientific">Kaistia geumhonensis</name>
    <dbReference type="NCBI Taxonomy" id="410839"/>
    <lineage>
        <taxon>Bacteria</taxon>
        <taxon>Pseudomonadati</taxon>
        <taxon>Pseudomonadota</taxon>
        <taxon>Alphaproteobacteria</taxon>
        <taxon>Hyphomicrobiales</taxon>
        <taxon>Kaistiaceae</taxon>
        <taxon>Kaistia</taxon>
    </lineage>
</organism>
<dbReference type="Proteomes" id="UP001223743">
    <property type="component" value="Unassembled WGS sequence"/>
</dbReference>
<dbReference type="RefSeq" id="WP_266283152.1">
    <property type="nucleotide sequence ID" value="NZ_JAPKNF010000002.1"/>
</dbReference>
<evidence type="ECO:0000256" key="3">
    <source>
        <dbReference type="ARBA" id="ARBA00023125"/>
    </source>
</evidence>
<evidence type="ECO:0000313" key="7">
    <source>
        <dbReference type="EMBL" id="MDQ0517515.1"/>
    </source>
</evidence>
<reference evidence="7 8" key="1">
    <citation type="submission" date="2023-07" db="EMBL/GenBank/DDBJ databases">
        <title>Genomic Encyclopedia of Type Strains, Phase IV (KMG-IV): sequencing the most valuable type-strain genomes for metagenomic binning, comparative biology and taxonomic classification.</title>
        <authorList>
            <person name="Goeker M."/>
        </authorList>
    </citation>
    <scope>NUCLEOTIDE SEQUENCE [LARGE SCALE GENOMIC DNA]</scope>
    <source>
        <strain evidence="7 8">B1-1</strain>
    </source>
</reference>
<dbReference type="Pfam" id="PF03466">
    <property type="entry name" value="LysR_substrate"/>
    <property type="match status" value="1"/>
</dbReference>
<keyword evidence="4" id="KW-0804">Transcription</keyword>
<dbReference type="InterPro" id="IPR005119">
    <property type="entry name" value="LysR_subst-bd"/>
</dbReference>
<gene>
    <name evidence="7" type="ORF">QO015_003128</name>
</gene>
<dbReference type="InterPro" id="IPR036390">
    <property type="entry name" value="WH_DNA-bd_sf"/>
</dbReference>
<protein>
    <submittedName>
        <fullName evidence="7">DNA-binding transcriptional LysR family regulator</fullName>
    </submittedName>
</protein>
<keyword evidence="2" id="KW-0805">Transcription regulation</keyword>
<name>A0ABU0M9N1_9HYPH</name>
<dbReference type="InterPro" id="IPR000847">
    <property type="entry name" value="LysR_HTH_N"/>
</dbReference>
<evidence type="ECO:0000313" key="8">
    <source>
        <dbReference type="Proteomes" id="UP001223743"/>
    </source>
</evidence>
<keyword evidence="8" id="KW-1185">Reference proteome</keyword>
<feature type="compositionally biased region" description="Low complexity" evidence="5">
    <location>
        <begin position="297"/>
        <end position="310"/>
    </location>
</feature>
<evidence type="ECO:0000256" key="5">
    <source>
        <dbReference type="SAM" id="MobiDB-lite"/>
    </source>
</evidence>
<dbReference type="EMBL" id="JAUSWJ010000001">
    <property type="protein sequence ID" value="MDQ0517515.1"/>
    <property type="molecule type" value="Genomic_DNA"/>
</dbReference>
<dbReference type="SUPFAM" id="SSF46785">
    <property type="entry name" value="Winged helix' DNA-binding domain"/>
    <property type="match status" value="1"/>
</dbReference>
<dbReference type="InterPro" id="IPR036388">
    <property type="entry name" value="WH-like_DNA-bd_sf"/>
</dbReference>
<evidence type="ECO:0000259" key="6">
    <source>
        <dbReference type="PROSITE" id="PS50931"/>
    </source>
</evidence>
<dbReference type="SUPFAM" id="SSF53850">
    <property type="entry name" value="Periplasmic binding protein-like II"/>
    <property type="match status" value="1"/>
</dbReference>